<evidence type="ECO:0000313" key="6">
    <source>
        <dbReference type="EMBL" id="PWJ88243.1"/>
    </source>
</evidence>
<proteinExistence type="predicted"/>
<feature type="domain" description="PRD" evidence="5">
    <location>
        <begin position="281"/>
        <end position="390"/>
    </location>
</feature>
<sequence>MKITQRQSDFLKILLNDENININKISDLLNVSPQTVKQEIQDLKKLFIKYEIEIYLNNKNEIILYGHENILKMLKETEDLNEFEIDNQIILLIILQKNYLTLQDIADELYTSRSLVEKHMQKIIKKNQNIYSKRRHGIIFKGSTLLKRNIFINLLFPYFSGINFKKEISKFNEIHFPILNYLNEKTINNTIKIIEEILKIEMYTDESTNKIFLSILLLIYEKENNIQYIKDPIIKEYDKNSKYEIIINNIQKIINLNKDEKNYIIHILENSKKIELNNKENMIKKMSPLITEILEIIKNTVGINLQNDQILIKNFSTHVYTSLIEKIKFQELIDVKNTFKEFKRQYPLAYEMATISAQFIEKKYNISLSQEDIVYFTIHFQSALERSKEKTRKVKTIIICHYGISVSELIKLKLNRLFPELQIKKVLTIQEYKKMKDQIQKEKYDFIITTEKIIEEKIPLIYVTPMLLEQELNKIRKVINCKKINNILTIKVLESKIINTNQKNVKNIIIEGIKYLIENNYVKKEYLNSVLEREKISSTNLNTIAIPHGNPKFVKETKMVILRLKNSIIWNDSKVNIIFLFAASEETVKLNPLLLSTFYKNLSKKEIEEKIQQIIKYDDEKFRRYLSEIINY</sequence>
<dbReference type="RefSeq" id="WP_109605907.1">
    <property type="nucleotide sequence ID" value="NZ_JAMHJO010000005.1"/>
</dbReference>
<dbReference type="PROSITE" id="PS51372">
    <property type="entry name" value="PRD_2"/>
    <property type="match status" value="1"/>
</dbReference>
<dbReference type="InterPro" id="IPR050661">
    <property type="entry name" value="BglG_antiterminators"/>
</dbReference>
<evidence type="ECO:0000313" key="7">
    <source>
        <dbReference type="Proteomes" id="UP000245921"/>
    </source>
</evidence>
<feature type="domain" description="PTS EIIB type-2" evidence="4">
    <location>
        <begin position="394"/>
        <end position="487"/>
    </location>
</feature>
<dbReference type="Gene3D" id="3.40.50.2300">
    <property type="match status" value="1"/>
</dbReference>
<comment type="caution">
    <text evidence="6">The sequence shown here is derived from an EMBL/GenBank/DDBJ whole genome shotgun (WGS) entry which is preliminary data.</text>
</comment>
<gene>
    <name evidence="6" type="ORF">C7380_1192</name>
</gene>
<dbReference type="InterPro" id="IPR013011">
    <property type="entry name" value="PTS_EIIB_2"/>
</dbReference>
<dbReference type="PROSITE" id="PS51094">
    <property type="entry name" value="PTS_EIIA_TYPE_2"/>
    <property type="match status" value="1"/>
</dbReference>
<dbReference type="Proteomes" id="UP000245921">
    <property type="component" value="Unassembled WGS sequence"/>
</dbReference>
<feature type="domain" description="PTS EIIA type-2" evidence="3">
    <location>
        <begin position="486"/>
        <end position="629"/>
    </location>
</feature>
<dbReference type="Gene3D" id="1.10.10.10">
    <property type="entry name" value="Winged helix-like DNA-binding domain superfamily/Winged helix DNA-binding domain"/>
    <property type="match status" value="2"/>
</dbReference>
<dbReference type="InterPro" id="IPR013196">
    <property type="entry name" value="HTH_11"/>
</dbReference>
<dbReference type="InterPro" id="IPR036388">
    <property type="entry name" value="WH-like_DNA-bd_sf"/>
</dbReference>
<dbReference type="InterPro" id="IPR016152">
    <property type="entry name" value="PTrfase/Anion_transptr"/>
</dbReference>
<dbReference type="GO" id="GO:0009401">
    <property type="term" value="P:phosphoenolpyruvate-dependent sugar phosphotransferase system"/>
    <property type="evidence" value="ECO:0007669"/>
    <property type="project" value="InterPro"/>
</dbReference>
<dbReference type="Gene3D" id="3.40.930.10">
    <property type="entry name" value="Mannitol-specific EII, Chain A"/>
    <property type="match status" value="1"/>
</dbReference>
<name>A0AA45C583_9BACT</name>
<dbReference type="InterPro" id="IPR011608">
    <property type="entry name" value="PRD"/>
</dbReference>
<dbReference type="Pfam" id="PF08279">
    <property type="entry name" value="HTH_11"/>
    <property type="match status" value="2"/>
</dbReference>
<evidence type="ECO:0000259" key="4">
    <source>
        <dbReference type="PROSITE" id="PS51099"/>
    </source>
</evidence>
<dbReference type="InterPro" id="IPR036634">
    <property type="entry name" value="PRD_sf"/>
</dbReference>
<organism evidence="6 7">
    <name type="scientific">Oceanotoga teriensis</name>
    <dbReference type="NCBI Taxonomy" id="515440"/>
    <lineage>
        <taxon>Bacteria</taxon>
        <taxon>Thermotogati</taxon>
        <taxon>Thermotogota</taxon>
        <taxon>Thermotogae</taxon>
        <taxon>Petrotogales</taxon>
        <taxon>Petrotogaceae</taxon>
        <taxon>Oceanotoga</taxon>
    </lineage>
</organism>
<dbReference type="Pfam" id="PF00359">
    <property type="entry name" value="PTS_EIIA_2"/>
    <property type="match status" value="1"/>
</dbReference>
<dbReference type="PROSITE" id="PS51099">
    <property type="entry name" value="PTS_EIIB_TYPE_2"/>
    <property type="match status" value="1"/>
</dbReference>
<keyword evidence="7" id="KW-1185">Reference proteome</keyword>
<evidence type="ECO:0000259" key="3">
    <source>
        <dbReference type="PROSITE" id="PS51094"/>
    </source>
</evidence>
<reference evidence="6 7" key="1">
    <citation type="submission" date="2018-05" db="EMBL/GenBank/DDBJ databases">
        <title>Genomic Encyclopedia of Type Strains, Phase IV (KMG-IV): sequencing the most valuable type-strain genomes for metagenomic binning, comparative biology and taxonomic classification.</title>
        <authorList>
            <person name="Goeker M."/>
        </authorList>
    </citation>
    <scope>NUCLEOTIDE SEQUENCE [LARGE SCALE GENOMIC DNA]</scope>
    <source>
        <strain evidence="6 7">DSM 24906</strain>
    </source>
</reference>
<dbReference type="PANTHER" id="PTHR30185:SF12">
    <property type="entry name" value="TRANSCRIPTIONAL REGULATOR MANR"/>
    <property type="match status" value="1"/>
</dbReference>
<dbReference type="PANTHER" id="PTHR30185">
    <property type="entry name" value="CRYPTIC BETA-GLUCOSIDE BGL OPERON ANTITERMINATOR"/>
    <property type="match status" value="1"/>
</dbReference>
<dbReference type="EMBL" id="QGGI01000019">
    <property type="protein sequence ID" value="PWJ88243.1"/>
    <property type="molecule type" value="Genomic_DNA"/>
</dbReference>
<dbReference type="Pfam" id="PF00874">
    <property type="entry name" value="PRD"/>
    <property type="match status" value="1"/>
</dbReference>
<keyword evidence="2" id="KW-0677">Repeat</keyword>
<dbReference type="SUPFAM" id="SSF63520">
    <property type="entry name" value="PTS-regulatory domain, PRD"/>
    <property type="match status" value="1"/>
</dbReference>
<keyword evidence="1" id="KW-0808">Transferase</keyword>
<dbReference type="AlphaFoldDB" id="A0AA45C583"/>
<dbReference type="SUPFAM" id="SSF52794">
    <property type="entry name" value="PTS system IIB component-like"/>
    <property type="match status" value="1"/>
</dbReference>
<dbReference type="Gene3D" id="1.10.1790.10">
    <property type="entry name" value="PRD domain"/>
    <property type="match status" value="1"/>
</dbReference>
<dbReference type="InterPro" id="IPR036095">
    <property type="entry name" value="PTS_EIIB-like_sf"/>
</dbReference>
<dbReference type="InterPro" id="IPR002178">
    <property type="entry name" value="PTS_EIIA_type-2_dom"/>
</dbReference>
<dbReference type="CDD" id="cd05568">
    <property type="entry name" value="PTS_IIB_bgl_like"/>
    <property type="match status" value="1"/>
</dbReference>
<evidence type="ECO:0000256" key="1">
    <source>
        <dbReference type="ARBA" id="ARBA00022679"/>
    </source>
</evidence>
<evidence type="ECO:0000256" key="2">
    <source>
        <dbReference type="ARBA" id="ARBA00022737"/>
    </source>
</evidence>
<dbReference type="GO" id="GO:0008982">
    <property type="term" value="F:protein-N(PI)-phosphohistidine-sugar phosphotransferase activity"/>
    <property type="evidence" value="ECO:0007669"/>
    <property type="project" value="InterPro"/>
</dbReference>
<dbReference type="GO" id="GO:0006355">
    <property type="term" value="P:regulation of DNA-templated transcription"/>
    <property type="evidence" value="ECO:0007669"/>
    <property type="project" value="InterPro"/>
</dbReference>
<dbReference type="SUPFAM" id="SSF55804">
    <property type="entry name" value="Phoshotransferase/anion transport protein"/>
    <property type="match status" value="1"/>
</dbReference>
<evidence type="ECO:0000259" key="5">
    <source>
        <dbReference type="PROSITE" id="PS51372"/>
    </source>
</evidence>
<protein>
    <submittedName>
        <fullName evidence="6">BglG family transcriptional antiterminator</fullName>
    </submittedName>
</protein>
<accession>A0AA45C583</accession>